<keyword evidence="4" id="KW-1185">Reference proteome</keyword>
<dbReference type="GeneTree" id="ENSGT00910000144363"/>
<dbReference type="PANTHER" id="PTHR11736:SF81">
    <property type="entry name" value="MAGE DOMAIN-CONTAINING PROTEIN"/>
    <property type="match status" value="1"/>
</dbReference>
<dbReference type="FunFam" id="1.10.10.1210:FF:000001">
    <property type="entry name" value="melanoma-associated antigen D1"/>
    <property type="match status" value="1"/>
</dbReference>
<dbReference type="InterPro" id="IPR002190">
    <property type="entry name" value="MHD_dom"/>
</dbReference>
<dbReference type="InterPro" id="IPR037445">
    <property type="entry name" value="MAGE"/>
</dbReference>
<proteinExistence type="predicted"/>
<feature type="compositionally biased region" description="Low complexity" evidence="1">
    <location>
        <begin position="27"/>
        <end position="52"/>
    </location>
</feature>
<dbReference type="InterPro" id="IPR041899">
    <property type="entry name" value="MAGE_WH2"/>
</dbReference>
<feature type="domain" description="MAGE" evidence="2">
    <location>
        <begin position="64"/>
        <end position="249"/>
    </location>
</feature>
<dbReference type="Proteomes" id="UP000694561">
    <property type="component" value="Unplaced"/>
</dbReference>
<dbReference type="PROSITE" id="PS50838">
    <property type="entry name" value="MAGE"/>
    <property type="match status" value="1"/>
</dbReference>
<dbReference type="Gene3D" id="1.10.10.1200">
    <property type="entry name" value="MAGE homology domain, winged helix WH1 motif"/>
    <property type="match status" value="1"/>
</dbReference>
<dbReference type="Gene3D" id="1.10.10.1210">
    <property type="entry name" value="MAGE homology domain, winged helix WH2 motif"/>
    <property type="match status" value="1"/>
</dbReference>
<evidence type="ECO:0000313" key="3">
    <source>
        <dbReference type="Ensembl" id="ENSMMNP00015017699.1"/>
    </source>
</evidence>
<sequence>MAVVEMSELRQPEADPQAPVPAQGPVEVPLLGAAGEEAASPSSSASPGAPSVSAYAEPLPQEALGSLMVDLVVFLLLKYRTGEPTSEAEMLSTVLPEHRDHFPEVFRHACECLQVVFGLDVREVDPRDRTYVLVPTLGLTWDAVLRAGQRTCEDGLLVMVLTMIALFGERAPEEELRGALSKLGLCARRELLTEVWVQAGYLKYQQVPHSDPARYEFLWGPRAYAETSKWQVLEHLLRINSMDPSTWDSLPCSPDTPTLIPPPQPI</sequence>
<evidence type="ECO:0000259" key="2">
    <source>
        <dbReference type="PROSITE" id="PS50838"/>
    </source>
</evidence>
<evidence type="ECO:0000313" key="4">
    <source>
        <dbReference type="Proteomes" id="UP000694561"/>
    </source>
</evidence>
<accession>A0A8C6BM55</accession>
<dbReference type="PANTHER" id="PTHR11736">
    <property type="entry name" value="MELANOMA-ASSOCIATED ANTIGEN MAGE ANTIGEN"/>
    <property type="match status" value="1"/>
</dbReference>
<dbReference type="Pfam" id="PF01454">
    <property type="entry name" value="MAGE"/>
    <property type="match status" value="1"/>
</dbReference>
<dbReference type="InterPro" id="IPR041898">
    <property type="entry name" value="MAGE_WH1"/>
</dbReference>
<name>A0A8C6BM55_MONMO</name>
<protein>
    <recommendedName>
        <fullName evidence="2">MAGE domain-containing protein</fullName>
    </recommendedName>
</protein>
<reference evidence="3" key="1">
    <citation type="submission" date="2025-08" db="UniProtKB">
        <authorList>
            <consortium name="Ensembl"/>
        </authorList>
    </citation>
    <scope>IDENTIFICATION</scope>
</reference>
<evidence type="ECO:0000256" key="1">
    <source>
        <dbReference type="SAM" id="MobiDB-lite"/>
    </source>
</evidence>
<organism evidence="3 4">
    <name type="scientific">Monodon monoceros</name>
    <name type="common">Narwhal</name>
    <name type="synonym">Ceratodon monodon</name>
    <dbReference type="NCBI Taxonomy" id="40151"/>
    <lineage>
        <taxon>Eukaryota</taxon>
        <taxon>Metazoa</taxon>
        <taxon>Chordata</taxon>
        <taxon>Craniata</taxon>
        <taxon>Vertebrata</taxon>
        <taxon>Euteleostomi</taxon>
        <taxon>Mammalia</taxon>
        <taxon>Eutheria</taxon>
        <taxon>Laurasiatheria</taxon>
        <taxon>Artiodactyla</taxon>
        <taxon>Whippomorpha</taxon>
        <taxon>Cetacea</taxon>
        <taxon>Odontoceti</taxon>
        <taxon>Monodontidae</taxon>
        <taxon>Monodon</taxon>
    </lineage>
</organism>
<dbReference type="AlphaFoldDB" id="A0A8C6BM55"/>
<dbReference type="SMART" id="SM01373">
    <property type="entry name" value="MAGE"/>
    <property type="match status" value="1"/>
</dbReference>
<reference evidence="3" key="2">
    <citation type="submission" date="2025-09" db="UniProtKB">
        <authorList>
            <consortium name="Ensembl"/>
        </authorList>
    </citation>
    <scope>IDENTIFICATION</scope>
</reference>
<feature type="region of interest" description="Disordered" evidence="1">
    <location>
        <begin position="1"/>
        <end position="52"/>
    </location>
</feature>
<dbReference type="GO" id="GO:0005634">
    <property type="term" value="C:nucleus"/>
    <property type="evidence" value="ECO:0007669"/>
    <property type="project" value="TreeGrafter"/>
</dbReference>
<dbReference type="Ensembl" id="ENSMMNT00015019456.1">
    <property type="protein sequence ID" value="ENSMMNP00015017699.1"/>
    <property type="gene ID" value="ENSMMNG00015013056.1"/>
</dbReference>
<dbReference type="GO" id="GO:0000122">
    <property type="term" value="P:negative regulation of transcription by RNA polymerase II"/>
    <property type="evidence" value="ECO:0007669"/>
    <property type="project" value="TreeGrafter"/>
</dbReference>